<sequence length="30" mass="3323">MQGTCLWCLERGGGGHSDVKAPTGRLYSWR</sequence>
<reference evidence="1" key="1">
    <citation type="submission" date="2017-07" db="EMBL/GenBank/DDBJ databases">
        <title>Taro Niue Genome Assembly and Annotation.</title>
        <authorList>
            <person name="Atibalentja N."/>
            <person name="Keating K."/>
            <person name="Fields C.J."/>
        </authorList>
    </citation>
    <scope>NUCLEOTIDE SEQUENCE</scope>
    <source>
        <strain evidence="1">Niue_2</strain>
        <tissue evidence="1">Leaf</tissue>
    </source>
</reference>
<evidence type="ECO:0000313" key="2">
    <source>
        <dbReference type="Proteomes" id="UP000652761"/>
    </source>
</evidence>
<keyword evidence="2" id="KW-1185">Reference proteome</keyword>
<dbReference type="AlphaFoldDB" id="A0A843T991"/>
<name>A0A843T991_COLES</name>
<accession>A0A843T991</accession>
<comment type="caution">
    <text evidence="1">The sequence shown here is derived from an EMBL/GenBank/DDBJ whole genome shotgun (WGS) entry which is preliminary data.</text>
</comment>
<dbReference type="Proteomes" id="UP000652761">
    <property type="component" value="Unassembled WGS sequence"/>
</dbReference>
<protein>
    <submittedName>
        <fullName evidence="1">Uncharacterized protein</fullName>
    </submittedName>
</protein>
<evidence type="ECO:0000313" key="1">
    <source>
        <dbReference type="EMBL" id="MQL68558.1"/>
    </source>
</evidence>
<proteinExistence type="predicted"/>
<gene>
    <name evidence="1" type="ORF">Taro_000804</name>
</gene>
<dbReference type="EMBL" id="NMUH01000016">
    <property type="protein sequence ID" value="MQL68558.1"/>
    <property type="molecule type" value="Genomic_DNA"/>
</dbReference>
<organism evidence="1 2">
    <name type="scientific">Colocasia esculenta</name>
    <name type="common">Wild taro</name>
    <name type="synonym">Arum esculentum</name>
    <dbReference type="NCBI Taxonomy" id="4460"/>
    <lineage>
        <taxon>Eukaryota</taxon>
        <taxon>Viridiplantae</taxon>
        <taxon>Streptophyta</taxon>
        <taxon>Embryophyta</taxon>
        <taxon>Tracheophyta</taxon>
        <taxon>Spermatophyta</taxon>
        <taxon>Magnoliopsida</taxon>
        <taxon>Liliopsida</taxon>
        <taxon>Araceae</taxon>
        <taxon>Aroideae</taxon>
        <taxon>Colocasieae</taxon>
        <taxon>Colocasia</taxon>
    </lineage>
</organism>